<gene>
    <name evidence="2" type="ORF">COT79_00590</name>
</gene>
<keyword evidence="1" id="KW-1133">Transmembrane helix</keyword>
<organism evidence="2 3">
    <name type="scientific">Candidatus Berkelbacteria bacterium CG10_big_fil_rev_8_21_14_0_10_43_14</name>
    <dbReference type="NCBI Taxonomy" id="1974515"/>
    <lineage>
        <taxon>Bacteria</taxon>
        <taxon>Candidatus Berkelbacteria</taxon>
    </lineage>
</organism>
<reference evidence="3" key="1">
    <citation type="submission" date="2017-09" db="EMBL/GenBank/DDBJ databases">
        <title>Depth-based differentiation of microbial function through sediment-hosted aquifers and enrichment of novel symbionts in the deep terrestrial subsurface.</title>
        <authorList>
            <person name="Probst A.J."/>
            <person name="Ladd B."/>
            <person name="Jarett J.K."/>
            <person name="Geller-Mcgrath D.E."/>
            <person name="Sieber C.M.K."/>
            <person name="Emerson J.B."/>
            <person name="Anantharaman K."/>
            <person name="Thomas B.C."/>
            <person name="Malmstrom R."/>
            <person name="Stieglmeier M."/>
            <person name="Klingl A."/>
            <person name="Woyke T."/>
            <person name="Ryan C.M."/>
            <person name="Banfield J.F."/>
        </authorList>
    </citation>
    <scope>NUCLEOTIDE SEQUENCE [LARGE SCALE GENOMIC DNA]</scope>
</reference>
<feature type="transmembrane region" description="Helical" evidence="1">
    <location>
        <begin position="12"/>
        <end position="38"/>
    </location>
</feature>
<dbReference type="EMBL" id="PEZX01000012">
    <property type="protein sequence ID" value="PIS07179.1"/>
    <property type="molecule type" value="Genomic_DNA"/>
</dbReference>
<dbReference type="Proteomes" id="UP000231162">
    <property type="component" value="Unassembled WGS sequence"/>
</dbReference>
<evidence type="ECO:0000256" key="1">
    <source>
        <dbReference type="SAM" id="Phobius"/>
    </source>
</evidence>
<proteinExistence type="predicted"/>
<feature type="non-terminal residue" evidence="2">
    <location>
        <position position="170"/>
    </location>
</feature>
<accession>A0A2M6R9I8</accession>
<name>A0A2M6R9I8_9BACT</name>
<keyword evidence="1" id="KW-0812">Transmembrane</keyword>
<keyword evidence="1" id="KW-0472">Membrane</keyword>
<evidence type="ECO:0000313" key="3">
    <source>
        <dbReference type="Proteomes" id="UP000231162"/>
    </source>
</evidence>
<dbReference type="AlphaFoldDB" id="A0A2M6R9I8"/>
<sequence length="170" mass="18406">MNKKAPVLKKLNGFTLVEILIAGAIFAETAVVGAVTIANVTRTQGITVNDGLKQEALRSTLDRIDREVHITKHITVSENVIYSLQGDDTTYKIYKQADPADANRYEIVLEHISSTVAEADKIPLTAIGTTVTDFTVNGISSGEPTNPPYVYVTMTVNTYPQKPDSVPLSA</sequence>
<comment type="caution">
    <text evidence="2">The sequence shown here is derived from an EMBL/GenBank/DDBJ whole genome shotgun (WGS) entry which is preliminary data.</text>
</comment>
<protein>
    <submittedName>
        <fullName evidence="2">Uncharacterized protein</fullName>
    </submittedName>
</protein>
<evidence type="ECO:0000313" key="2">
    <source>
        <dbReference type="EMBL" id="PIS07179.1"/>
    </source>
</evidence>